<comment type="caution">
    <text evidence="1">The sequence shown here is derived from an EMBL/GenBank/DDBJ whole genome shotgun (WGS) entry which is preliminary data.</text>
</comment>
<sequence length="76" mass="8402">MSLLNLLSLQDDEIDIATTVVHEWCSLHQTPIDSDRGHAAMAEVVRLLLSGEKSPVLISDALAHHVRLDQFKSPTD</sequence>
<evidence type="ECO:0000313" key="2">
    <source>
        <dbReference type="Proteomes" id="UP000620262"/>
    </source>
</evidence>
<dbReference type="Proteomes" id="UP000620262">
    <property type="component" value="Unassembled WGS sequence"/>
</dbReference>
<dbReference type="EMBL" id="JADBEC010000002">
    <property type="protein sequence ID" value="MBE1508298.1"/>
    <property type="molecule type" value="Genomic_DNA"/>
</dbReference>
<dbReference type="RefSeq" id="WP_192731921.1">
    <property type="nucleotide sequence ID" value="NZ_BAAAVL010000002.1"/>
</dbReference>
<protein>
    <recommendedName>
        <fullName evidence="3">Transcriptional regulator</fullName>
    </recommendedName>
</protein>
<proteinExistence type="predicted"/>
<reference evidence="1 2" key="1">
    <citation type="submission" date="2020-10" db="EMBL/GenBank/DDBJ databases">
        <title>Sequencing the genomes of 1000 actinobacteria strains.</title>
        <authorList>
            <person name="Klenk H.-P."/>
        </authorList>
    </citation>
    <scope>NUCLEOTIDE SEQUENCE [LARGE SCALE GENOMIC DNA]</scope>
    <source>
        <strain evidence="1 2">DSM 7307</strain>
    </source>
</reference>
<evidence type="ECO:0008006" key="3">
    <source>
        <dbReference type="Google" id="ProtNLM"/>
    </source>
</evidence>
<evidence type="ECO:0000313" key="1">
    <source>
        <dbReference type="EMBL" id="MBE1508298.1"/>
    </source>
</evidence>
<name>A0ABR9IZ00_RHIVS</name>
<gene>
    <name evidence="1" type="ORF">H4W29_005543</name>
</gene>
<accession>A0ABR9IZ00</accession>
<organism evidence="1 2">
    <name type="scientific">Rhizobium viscosum</name>
    <name type="common">Arthrobacter viscosus</name>
    <dbReference type="NCBI Taxonomy" id="1673"/>
    <lineage>
        <taxon>Bacteria</taxon>
        <taxon>Pseudomonadati</taxon>
        <taxon>Pseudomonadota</taxon>
        <taxon>Alphaproteobacteria</taxon>
        <taxon>Hyphomicrobiales</taxon>
        <taxon>Rhizobiaceae</taxon>
        <taxon>Rhizobium/Agrobacterium group</taxon>
        <taxon>Rhizobium</taxon>
    </lineage>
</organism>
<keyword evidence="2" id="KW-1185">Reference proteome</keyword>